<protein>
    <submittedName>
        <fullName evidence="8">Uracil-DNA glycosylase</fullName>
    </submittedName>
</protein>
<evidence type="ECO:0000256" key="1">
    <source>
        <dbReference type="ARBA" id="ARBA00022485"/>
    </source>
</evidence>
<dbReference type="GeneID" id="42982440"/>
<reference evidence="8 9" key="1">
    <citation type="submission" date="2016-03" db="EMBL/GenBank/DDBJ databases">
        <title>Pediococcus and Lactobacillus from brewery environment - whole genome sequencing and assembly.</title>
        <authorList>
            <person name="Behr J."/>
            <person name="Geissler A.J."/>
            <person name="Vogel R.F."/>
        </authorList>
    </citation>
    <scope>NUCLEOTIDE SEQUENCE [LARGE SCALE GENOMIC DNA]</scope>
    <source>
        <strain evidence="8 9">TMW 1.1989</strain>
    </source>
</reference>
<keyword evidence="2" id="KW-0479">Metal-binding</keyword>
<gene>
    <name evidence="8" type="ORF">AYR53_09245</name>
</gene>
<dbReference type="SMART" id="SM00986">
    <property type="entry name" value="UDG"/>
    <property type="match status" value="1"/>
</dbReference>
<evidence type="ECO:0000313" key="9">
    <source>
        <dbReference type="Proteomes" id="UP000078582"/>
    </source>
</evidence>
<dbReference type="SMART" id="SM00987">
    <property type="entry name" value="UreE_C"/>
    <property type="match status" value="1"/>
</dbReference>
<dbReference type="GO" id="GO:0051539">
    <property type="term" value="F:4 iron, 4 sulfur cluster binding"/>
    <property type="evidence" value="ECO:0007669"/>
    <property type="project" value="UniProtKB-KW"/>
</dbReference>
<dbReference type="GO" id="GO:0046872">
    <property type="term" value="F:metal ion binding"/>
    <property type="evidence" value="ECO:0007669"/>
    <property type="project" value="UniProtKB-KW"/>
</dbReference>
<evidence type="ECO:0000256" key="5">
    <source>
        <dbReference type="ARBA" id="ARBA00023004"/>
    </source>
</evidence>
<dbReference type="CDD" id="cd10030">
    <property type="entry name" value="UDG-F4_TTUDGA_SPO1dp_like"/>
    <property type="match status" value="1"/>
</dbReference>
<keyword evidence="5" id="KW-0408">Iron</keyword>
<dbReference type="Pfam" id="PF03167">
    <property type="entry name" value="UDG"/>
    <property type="match status" value="1"/>
</dbReference>
<keyword evidence="7" id="KW-0234">DNA repair</keyword>
<dbReference type="AlphaFoldDB" id="A0A192H3I4"/>
<keyword evidence="4" id="KW-0378">Hydrolase</keyword>
<dbReference type="InterPro" id="IPR051536">
    <property type="entry name" value="UDG_Type-4/5"/>
</dbReference>
<dbReference type="SUPFAM" id="SSF52141">
    <property type="entry name" value="Uracil-DNA glycosylase-like"/>
    <property type="match status" value="1"/>
</dbReference>
<dbReference type="KEGG" id="lbt:AYR52_04170"/>
<dbReference type="InterPro" id="IPR005122">
    <property type="entry name" value="Uracil-DNA_glycosylase-like"/>
</dbReference>
<evidence type="ECO:0000256" key="2">
    <source>
        <dbReference type="ARBA" id="ARBA00022723"/>
    </source>
</evidence>
<organism evidence="8 9">
    <name type="scientific">Loigolactobacillus backii</name>
    <dbReference type="NCBI Taxonomy" id="375175"/>
    <lineage>
        <taxon>Bacteria</taxon>
        <taxon>Bacillati</taxon>
        <taxon>Bacillota</taxon>
        <taxon>Bacilli</taxon>
        <taxon>Lactobacillales</taxon>
        <taxon>Lactobacillaceae</taxon>
        <taxon>Loigolactobacillus</taxon>
    </lineage>
</organism>
<evidence type="ECO:0000256" key="3">
    <source>
        <dbReference type="ARBA" id="ARBA00022763"/>
    </source>
</evidence>
<dbReference type="STRING" id="375175.AYR53_09245"/>
<name>A0A192H3I4_9LACO</name>
<dbReference type="RefSeq" id="WP_068224248.1">
    <property type="nucleotide sequence ID" value="NZ_CP014623.1"/>
</dbReference>
<accession>A0A192H3I4</accession>
<dbReference type="InterPro" id="IPR036895">
    <property type="entry name" value="Uracil-DNA_glycosylase-like_sf"/>
</dbReference>
<keyword evidence="6" id="KW-0411">Iron-sulfur</keyword>
<dbReference type="PANTHER" id="PTHR33693:SF1">
    <property type="entry name" value="TYPE-4 URACIL-DNA GLYCOSYLASE"/>
    <property type="match status" value="1"/>
</dbReference>
<evidence type="ECO:0000256" key="4">
    <source>
        <dbReference type="ARBA" id="ARBA00022801"/>
    </source>
</evidence>
<dbReference type="Proteomes" id="UP000078582">
    <property type="component" value="Chromosome"/>
</dbReference>
<dbReference type="GO" id="GO:0006281">
    <property type="term" value="P:DNA repair"/>
    <property type="evidence" value="ECO:0007669"/>
    <property type="project" value="UniProtKB-KW"/>
</dbReference>
<proteinExistence type="predicted"/>
<sequence length="219" mass="24265">MATILPKELLDRGEKTVTGNLEGLVPGNGSLTPKFILVGEAPGETEVTTRKPFTGRAGIELDKMLAELGVSRQSVYITSALRSRPFKVVTKRSKRTGENYQKKDNRPATQAELKRQAFLLDYELANLPTNLIMTIGNTGLHRILGPNYQVGAVHGQLFTGSILTYNYTQQAYQPTVKQYRVFPTFHPAAIFYNRKLAPDLAADLQIFKQILASNSEGSH</sequence>
<dbReference type="PANTHER" id="PTHR33693">
    <property type="entry name" value="TYPE-5 URACIL-DNA GLYCOSYLASE"/>
    <property type="match status" value="1"/>
</dbReference>
<dbReference type="EMBL" id="CP014873">
    <property type="protein sequence ID" value="ANK62930.1"/>
    <property type="molecule type" value="Genomic_DNA"/>
</dbReference>
<keyword evidence="9" id="KW-1185">Reference proteome</keyword>
<evidence type="ECO:0000256" key="7">
    <source>
        <dbReference type="ARBA" id="ARBA00023204"/>
    </source>
</evidence>
<evidence type="ECO:0000313" key="8">
    <source>
        <dbReference type="EMBL" id="ANK62930.1"/>
    </source>
</evidence>
<keyword evidence="1" id="KW-0004">4Fe-4S</keyword>
<keyword evidence="3" id="KW-0227">DNA damage</keyword>
<evidence type="ECO:0000256" key="6">
    <source>
        <dbReference type="ARBA" id="ARBA00023014"/>
    </source>
</evidence>
<dbReference type="Gene3D" id="3.40.470.10">
    <property type="entry name" value="Uracil-DNA glycosylase-like domain"/>
    <property type="match status" value="1"/>
</dbReference>
<dbReference type="GO" id="GO:0097506">
    <property type="term" value="F:deaminated base DNA N-glycosylase activity"/>
    <property type="evidence" value="ECO:0007669"/>
    <property type="project" value="UniProtKB-ARBA"/>
</dbReference>
<dbReference type="OrthoDB" id="5290748at2"/>